<sequence length="135" mass="14894">MTSKAHHLTNLGILYFLTLLLVNLLELVVMRSWVTSSSASVATTSYMLVPVSSILITHFLINLQEIPSHRERDIEMSQSPDPGTILKLTTFRGADLPVFTSMDGIVSGVDDYFVTPPPSIGRVWRDAEGSGLQVY</sequence>
<dbReference type="Proteomes" id="UP000814176">
    <property type="component" value="Unassembled WGS sequence"/>
</dbReference>
<dbReference type="RefSeq" id="XP_047782049.1">
    <property type="nucleotide sequence ID" value="XM_047927056.1"/>
</dbReference>
<comment type="caution">
    <text evidence="2">The sequence shown here is derived from an EMBL/GenBank/DDBJ whole genome shotgun (WGS) entry which is preliminary data.</text>
</comment>
<name>A0ABQ8KQ89_9APHY</name>
<feature type="transmembrane region" description="Helical" evidence="1">
    <location>
        <begin position="46"/>
        <end position="63"/>
    </location>
</feature>
<gene>
    <name evidence="2" type="ORF">C8Q71DRAFT_854467</name>
</gene>
<feature type="transmembrane region" description="Helical" evidence="1">
    <location>
        <begin position="12"/>
        <end position="34"/>
    </location>
</feature>
<dbReference type="EMBL" id="JADCUA010000004">
    <property type="protein sequence ID" value="KAH9840583.1"/>
    <property type="molecule type" value="Genomic_DNA"/>
</dbReference>
<keyword evidence="1" id="KW-0472">Membrane</keyword>
<keyword evidence="1" id="KW-0812">Transmembrane</keyword>
<accession>A0ABQ8KQ89</accession>
<evidence type="ECO:0000256" key="1">
    <source>
        <dbReference type="SAM" id="Phobius"/>
    </source>
</evidence>
<proteinExistence type="predicted"/>
<keyword evidence="3" id="KW-1185">Reference proteome</keyword>
<evidence type="ECO:0000313" key="3">
    <source>
        <dbReference type="Proteomes" id="UP000814176"/>
    </source>
</evidence>
<reference evidence="2 3" key="1">
    <citation type="journal article" date="2021" name="Environ. Microbiol.">
        <title>Gene family expansions and transcriptome signatures uncover fungal adaptations to wood decay.</title>
        <authorList>
            <person name="Hage H."/>
            <person name="Miyauchi S."/>
            <person name="Viragh M."/>
            <person name="Drula E."/>
            <person name="Min B."/>
            <person name="Chaduli D."/>
            <person name="Navarro D."/>
            <person name="Favel A."/>
            <person name="Norest M."/>
            <person name="Lesage-Meessen L."/>
            <person name="Balint B."/>
            <person name="Merenyi Z."/>
            <person name="de Eugenio L."/>
            <person name="Morin E."/>
            <person name="Martinez A.T."/>
            <person name="Baldrian P."/>
            <person name="Stursova M."/>
            <person name="Martinez M.J."/>
            <person name="Novotny C."/>
            <person name="Magnuson J.K."/>
            <person name="Spatafora J.W."/>
            <person name="Maurice S."/>
            <person name="Pangilinan J."/>
            <person name="Andreopoulos W."/>
            <person name="LaButti K."/>
            <person name="Hundley H."/>
            <person name="Na H."/>
            <person name="Kuo A."/>
            <person name="Barry K."/>
            <person name="Lipzen A."/>
            <person name="Henrissat B."/>
            <person name="Riley R."/>
            <person name="Ahrendt S."/>
            <person name="Nagy L.G."/>
            <person name="Grigoriev I.V."/>
            <person name="Martin F."/>
            <person name="Rosso M.N."/>
        </authorList>
    </citation>
    <scope>NUCLEOTIDE SEQUENCE [LARGE SCALE GENOMIC DNA]</scope>
    <source>
        <strain evidence="2 3">CIRM-BRFM 1785</strain>
    </source>
</reference>
<evidence type="ECO:0000313" key="2">
    <source>
        <dbReference type="EMBL" id="KAH9840583.1"/>
    </source>
</evidence>
<organism evidence="2 3">
    <name type="scientific">Rhodofomes roseus</name>
    <dbReference type="NCBI Taxonomy" id="34475"/>
    <lineage>
        <taxon>Eukaryota</taxon>
        <taxon>Fungi</taxon>
        <taxon>Dikarya</taxon>
        <taxon>Basidiomycota</taxon>
        <taxon>Agaricomycotina</taxon>
        <taxon>Agaricomycetes</taxon>
        <taxon>Polyporales</taxon>
        <taxon>Rhodofomes</taxon>
    </lineage>
</organism>
<protein>
    <submittedName>
        <fullName evidence="2">Uncharacterized protein</fullName>
    </submittedName>
</protein>
<keyword evidence="1" id="KW-1133">Transmembrane helix</keyword>
<dbReference type="GeneID" id="72007788"/>